<evidence type="ECO:0000256" key="1">
    <source>
        <dbReference type="SAM" id="MobiDB-lite"/>
    </source>
</evidence>
<protein>
    <submittedName>
        <fullName evidence="2">Uncharacterized protein</fullName>
    </submittedName>
</protein>
<dbReference type="RefSeq" id="WP_081170213.1">
    <property type="nucleotide sequence ID" value="NZ_LWBP01000230.1"/>
</dbReference>
<comment type="caution">
    <text evidence="2">The sequence shown here is derived from an EMBL/GenBank/DDBJ whole genome shotgun (WGS) entry which is preliminary data.</text>
</comment>
<dbReference type="AlphaFoldDB" id="A0A1V9ET74"/>
<feature type="region of interest" description="Disordered" evidence="1">
    <location>
        <begin position="93"/>
        <end position="113"/>
    </location>
</feature>
<dbReference type="STRING" id="550983.A4R26_31060"/>
<accession>A0A1V9ET74</accession>
<evidence type="ECO:0000313" key="2">
    <source>
        <dbReference type="EMBL" id="OQP49055.1"/>
    </source>
</evidence>
<evidence type="ECO:0000313" key="3">
    <source>
        <dbReference type="Proteomes" id="UP000192276"/>
    </source>
</evidence>
<organism evidence="2 3">
    <name type="scientific">Niastella populi</name>
    <dbReference type="NCBI Taxonomy" id="550983"/>
    <lineage>
        <taxon>Bacteria</taxon>
        <taxon>Pseudomonadati</taxon>
        <taxon>Bacteroidota</taxon>
        <taxon>Chitinophagia</taxon>
        <taxon>Chitinophagales</taxon>
        <taxon>Chitinophagaceae</taxon>
        <taxon>Niastella</taxon>
    </lineage>
</organism>
<keyword evidence="3" id="KW-1185">Reference proteome</keyword>
<proteinExistence type="predicted"/>
<name>A0A1V9ET74_9BACT</name>
<dbReference type="OrthoDB" id="678035at2"/>
<gene>
    <name evidence="2" type="ORF">A4R26_31060</name>
</gene>
<dbReference type="EMBL" id="LWBP01000230">
    <property type="protein sequence ID" value="OQP49055.1"/>
    <property type="molecule type" value="Genomic_DNA"/>
</dbReference>
<reference evidence="3" key="1">
    <citation type="submission" date="2016-04" db="EMBL/GenBank/DDBJ databases">
        <authorList>
            <person name="Chen L."/>
            <person name="Zhuang W."/>
            <person name="Wang G."/>
        </authorList>
    </citation>
    <scope>NUCLEOTIDE SEQUENCE [LARGE SCALE GENOMIC DNA]</scope>
    <source>
        <strain evidence="3">208</strain>
    </source>
</reference>
<sequence length="113" mass="13349">MSIKTMADLLKQQEAERQDLAVSLYEAWQPVMKKREEMLLPYGGVYENATDPVREEIDTLHKEFTEEWGSDGKLAVLMTARHAQEREKLIERQNKIEQLHTMQHRPKDKDRGR</sequence>
<dbReference type="Proteomes" id="UP000192276">
    <property type="component" value="Unassembled WGS sequence"/>
</dbReference>